<keyword evidence="2" id="KW-0812">Transmembrane</keyword>
<evidence type="ECO:0000256" key="1">
    <source>
        <dbReference type="SAM" id="MobiDB-lite"/>
    </source>
</evidence>
<feature type="transmembrane region" description="Helical" evidence="2">
    <location>
        <begin position="34"/>
        <end position="52"/>
    </location>
</feature>
<evidence type="ECO:0000313" key="4">
    <source>
        <dbReference type="Proteomes" id="UP001189429"/>
    </source>
</evidence>
<dbReference type="EMBL" id="CAUYUJ010003514">
    <property type="protein sequence ID" value="CAK0805643.1"/>
    <property type="molecule type" value="Genomic_DNA"/>
</dbReference>
<gene>
    <name evidence="3" type="ORF">PCOR1329_LOCUS12108</name>
</gene>
<proteinExistence type="predicted"/>
<reference evidence="3" key="1">
    <citation type="submission" date="2023-10" db="EMBL/GenBank/DDBJ databases">
        <authorList>
            <person name="Chen Y."/>
            <person name="Shah S."/>
            <person name="Dougan E. K."/>
            <person name="Thang M."/>
            <person name="Chan C."/>
        </authorList>
    </citation>
    <scope>NUCLEOTIDE SEQUENCE [LARGE SCALE GENOMIC DNA]</scope>
</reference>
<dbReference type="Proteomes" id="UP001189429">
    <property type="component" value="Unassembled WGS sequence"/>
</dbReference>
<keyword evidence="2" id="KW-0472">Membrane</keyword>
<accession>A0ABN9QPW7</accession>
<feature type="transmembrane region" description="Helical" evidence="2">
    <location>
        <begin position="64"/>
        <end position="87"/>
    </location>
</feature>
<organism evidence="3 4">
    <name type="scientific">Prorocentrum cordatum</name>
    <dbReference type="NCBI Taxonomy" id="2364126"/>
    <lineage>
        <taxon>Eukaryota</taxon>
        <taxon>Sar</taxon>
        <taxon>Alveolata</taxon>
        <taxon>Dinophyceae</taxon>
        <taxon>Prorocentrales</taxon>
        <taxon>Prorocentraceae</taxon>
        <taxon>Prorocentrum</taxon>
    </lineage>
</organism>
<keyword evidence="4" id="KW-1185">Reference proteome</keyword>
<name>A0ABN9QPW7_9DINO</name>
<feature type="non-terminal residue" evidence="3">
    <location>
        <position position="1"/>
    </location>
</feature>
<keyword evidence="2" id="KW-1133">Transmembrane helix</keyword>
<protein>
    <submittedName>
        <fullName evidence="3">Uncharacterized protein</fullName>
    </submittedName>
</protein>
<comment type="caution">
    <text evidence="3">The sequence shown here is derived from an EMBL/GenBank/DDBJ whole genome shotgun (WGS) entry which is preliminary data.</text>
</comment>
<feature type="region of interest" description="Disordered" evidence="1">
    <location>
        <begin position="473"/>
        <end position="499"/>
    </location>
</feature>
<evidence type="ECO:0000313" key="3">
    <source>
        <dbReference type="EMBL" id="CAK0805643.1"/>
    </source>
</evidence>
<evidence type="ECO:0000256" key="2">
    <source>
        <dbReference type="SAM" id="Phobius"/>
    </source>
</evidence>
<sequence length="499" mass="55071">PLGLKLFRLRVPCRLKRSADWVPTVMPAAFARGILRLCVAGCAIIALFLVVAHGSHLYFHSPVIALALGAIVAITAVVTVILLGFGVSGLRELVRHLIFVPLSSRSVQDPLLEANDKLDNLENLYMRESTAGARLPPSRYALCLCPCYAISGYENGDPIVGACSGDARRAWAPLWGSLYALWKWQPNPGKIKGDGRQRTIERPCIAAVLVGSPCAISFWESGDLIMGLCSGDAKSAVVALLCSWGTAFFWYAPCAWRPKPGLFYRSSSMHSGPDDLELSQLVGNPVAARQGGSLAAEPVQNYLVCRNYHVGFQRQVELYSEDLGANETLEDCLDTLAKSDTAMAAWEHCSKLLYALKVPRSISLKADVPYHHAEGFTTFQKRWITLRNRHLDLTHGPRGLYKGTLGEAWSIEECIIVLLDRPDINYAVWRKDKDNMLHIFDTSQRVVSNSMRYYELPKAVSFQRSGAATLAEERSRVLDEDAAQDARRQAADAEHEKAG</sequence>